<dbReference type="SUPFAM" id="SSF56935">
    <property type="entry name" value="Porins"/>
    <property type="match status" value="1"/>
</dbReference>
<organism evidence="16 17">
    <name type="scientific">Terricaulis silvestris</name>
    <dbReference type="NCBI Taxonomy" id="2686094"/>
    <lineage>
        <taxon>Bacteria</taxon>
        <taxon>Pseudomonadati</taxon>
        <taxon>Pseudomonadota</taxon>
        <taxon>Alphaproteobacteria</taxon>
        <taxon>Caulobacterales</taxon>
        <taxon>Caulobacteraceae</taxon>
        <taxon>Terricaulis</taxon>
    </lineage>
</organism>
<evidence type="ECO:0000256" key="12">
    <source>
        <dbReference type="RuleBase" id="RU003357"/>
    </source>
</evidence>
<feature type="chain" id="PRO_5026033253" evidence="13">
    <location>
        <begin position="25"/>
        <end position="752"/>
    </location>
</feature>
<evidence type="ECO:0000256" key="5">
    <source>
        <dbReference type="ARBA" id="ARBA00022692"/>
    </source>
</evidence>
<reference evidence="17" key="1">
    <citation type="submission" date="2019-12" db="EMBL/GenBank/DDBJ databases">
        <title>Complete genome of Terracaulis silvestris 0127_4.</title>
        <authorList>
            <person name="Vieira S."/>
            <person name="Riedel T."/>
            <person name="Sproer C."/>
            <person name="Pascual J."/>
            <person name="Boedeker C."/>
            <person name="Overmann J."/>
        </authorList>
    </citation>
    <scope>NUCLEOTIDE SEQUENCE [LARGE SCALE GENOMIC DNA]</scope>
    <source>
        <strain evidence="17">0127_4</strain>
    </source>
</reference>
<evidence type="ECO:0000256" key="4">
    <source>
        <dbReference type="ARBA" id="ARBA00022496"/>
    </source>
</evidence>
<evidence type="ECO:0000313" key="17">
    <source>
        <dbReference type="Proteomes" id="UP000431269"/>
    </source>
</evidence>
<dbReference type="PROSITE" id="PS52016">
    <property type="entry name" value="TONB_DEPENDENT_REC_3"/>
    <property type="match status" value="1"/>
</dbReference>
<dbReference type="KEGG" id="tsv:DSM104635_00381"/>
<proteinExistence type="inferred from homology"/>
<dbReference type="PANTHER" id="PTHR32552:SF81">
    <property type="entry name" value="TONB-DEPENDENT OUTER MEMBRANE RECEPTOR"/>
    <property type="match status" value="1"/>
</dbReference>
<evidence type="ECO:0000313" key="16">
    <source>
        <dbReference type="EMBL" id="QGZ93569.1"/>
    </source>
</evidence>
<keyword evidence="16" id="KW-0675">Receptor</keyword>
<evidence type="ECO:0000256" key="7">
    <source>
        <dbReference type="ARBA" id="ARBA00023065"/>
    </source>
</evidence>
<evidence type="ECO:0000256" key="11">
    <source>
        <dbReference type="PROSITE-ProRule" id="PRU01360"/>
    </source>
</evidence>
<keyword evidence="2 11" id="KW-0813">Transport</keyword>
<keyword evidence="3 11" id="KW-1134">Transmembrane beta strand</keyword>
<evidence type="ECO:0000256" key="13">
    <source>
        <dbReference type="SAM" id="SignalP"/>
    </source>
</evidence>
<comment type="similarity">
    <text evidence="11 12">Belongs to the TonB-dependent receptor family.</text>
</comment>
<evidence type="ECO:0000256" key="1">
    <source>
        <dbReference type="ARBA" id="ARBA00004571"/>
    </source>
</evidence>
<keyword evidence="13" id="KW-0732">Signal</keyword>
<feature type="domain" description="TonB-dependent receptor-like beta-barrel" evidence="14">
    <location>
        <begin position="279"/>
        <end position="716"/>
    </location>
</feature>
<dbReference type="InterPro" id="IPR036942">
    <property type="entry name" value="Beta-barrel_TonB_sf"/>
</dbReference>
<dbReference type="CDD" id="cd01347">
    <property type="entry name" value="ligand_gated_channel"/>
    <property type="match status" value="1"/>
</dbReference>
<evidence type="ECO:0000256" key="8">
    <source>
        <dbReference type="ARBA" id="ARBA00023077"/>
    </source>
</evidence>
<keyword evidence="4" id="KW-0410">Iron transport</keyword>
<keyword evidence="9 11" id="KW-0472">Membrane</keyword>
<keyword evidence="17" id="KW-1185">Reference proteome</keyword>
<dbReference type="InterPro" id="IPR039426">
    <property type="entry name" value="TonB-dep_rcpt-like"/>
</dbReference>
<accession>A0A6I6MGW2</accession>
<dbReference type="EMBL" id="CP047045">
    <property type="protein sequence ID" value="QGZ93569.1"/>
    <property type="molecule type" value="Genomic_DNA"/>
</dbReference>
<evidence type="ECO:0000256" key="2">
    <source>
        <dbReference type="ARBA" id="ARBA00022448"/>
    </source>
</evidence>
<feature type="signal peptide" evidence="13">
    <location>
        <begin position="1"/>
        <end position="24"/>
    </location>
</feature>
<evidence type="ECO:0000259" key="15">
    <source>
        <dbReference type="Pfam" id="PF07715"/>
    </source>
</evidence>
<dbReference type="GO" id="GO:0006826">
    <property type="term" value="P:iron ion transport"/>
    <property type="evidence" value="ECO:0007669"/>
    <property type="project" value="UniProtKB-KW"/>
</dbReference>
<dbReference type="PANTHER" id="PTHR32552">
    <property type="entry name" value="FERRICHROME IRON RECEPTOR-RELATED"/>
    <property type="match status" value="1"/>
</dbReference>
<protein>
    <submittedName>
        <fullName evidence="16">Pesticin receptor</fullName>
    </submittedName>
</protein>
<feature type="domain" description="TonB-dependent receptor plug" evidence="15">
    <location>
        <begin position="44"/>
        <end position="152"/>
    </location>
</feature>
<dbReference type="Pfam" id="PF00593">
    <property type="entry name" value="TonB_dep_Rec_b-barrel"/>
    <property type="match status" value="1"/>
</dbReference>
<keyword evidence="7" id="KW-0406">Ion transport</keyword>
<dbReference type="InterPro" id="IPR000531">
    <property type="entry name" value="Beta-barrel_TonB"/>
</dbReference>
<evidence type="ECO:0000259" key="14">
    <source>
        <dbReference type="Pfam" id="PF00593"/>
    </source>
</evidence>
<evidence type="ECO:0000256" key="10">
    <source>
        <dbReference type="ARBA" id="ARBA00023237"/>
    </source>
</evidence>
<sequence>MILTRTWLAAFAGAICLAPLQAVAQETATNDDIIVTAQKREQNVQDVPIAVSVLNADTLADNHVTDVMDLNALAPGLQIKTDDNAANPKIFIRGIGLNDFNPNTAGAVALYSDGVYVGSPLAQMSQFFDLDRVEVLRGPQGTLYGRNTTGGAINLISRRPTQSWEGDANFEAGEFGSMSIDGGVGGPLVDNLLAFRVAAIYTVDDGYTTNRLTGHEGNNADRGSIRASLLWTPANNFEALFQARYARSQGGSIWAYNRSLLPATPEATGPDGFCAPGFYTSGQCTDLGGYANTSNDLYAGDYHLEGQDDVETYGGSAILTWDLGAVSLISVTGYDHADRDDVEDTDAGPTDIITARYRAQQWAASEELRLQSNGDGPATWVLGVYFAHDDLSTNSYYDVFRVANTGDPLDAPVLAGLGIGVFAWPFSQETDSYAAFGQLDYALTDRLTATIGLRYSADEKTFDYQSLYSVQPDTAPDLPAFIDLHDSDTFSSVSGRLGLQYALSDDINLYASYNRGYKSGGFFGGQTVDPATVIPYDDEVVNAYEIGMKTELFDRRLRANFAAFHYDYQDLQVYTLVVSPDPPFLTIQQFTNASNATVSGVEAELSASTAEGLDLSLTAAYLEATYEDFSSEGDDYSGNTLPNAPEFSLTASAQYEWPAFGGSARAQGDVSYRSKVFYDTRNVERLSDPERTFVNARLGWTTPDEHLEVGIFGRNLFDETNISDIIPIEGLGFDLFSMGAPPSAGVFARFNY</sequence>
<keyword evidence="6" id="KW-0408">Iron</keyword>
<dbReference type="InterPro" id="IPR012910">
    <property type="entry name" value="Plug_dom"/>
</dbReference>
<evidence type="ECO:0000256" key="9">
    <source>
        <dbReference type="ARBA" id="ARBA00023136"/>
    </source>
</evidence>
<dbReference type="Gene3D" id="2.40.170.20">
    <property type="entry name" value="TonB-dependent receptor, beta-barrel domain"/>
    <property type="match status" value="1"/>
</dbReference>
<dbReference type="AlphaFoldDB" id="A0A6I6MGW2"/>
<dbReference type="RefSeq" id="WP_158764569.1">
    <property type="nucleotide sequence ID" value="NZ_CP047045.1"/>
</dbReference>
<dbReference type="GO" id="GO:0009279">
    <property type="term" value="C:cell outer membrane"/>
    <property type="evidence" value="ECO:0007669"/>
    <property type="project" value="UniProtKB-SubCell"/>
</dbReference>
<evidence type="ECO:0000256" key="3">
    <source>
        <dbReference type="ARBA" id="ARBA00022452"/>
    </source>
</evidence>
<keyword evidence="10 11" id="KW-0998">Cell outer membrane</keyword>
<keyword evidence="8 12" id="KW-0798">TonB box</keyword>
<dbReference type="Proteomes" id="UP000431269">
    <property type="component" value="Chromosome"/>
</dbReference>
<evidence type="ECO:0000256" key="6">
    <source>
        <dbReference type="ARBA" id="ARBA00023004"/>
    </source>
</evidence>
<comment type="subcellular location">
    <subcellularLocation>
        <location evidence="1 11">Cell outer membrane</location>
        <topology evidence="1 11">Multi-pass membrane protein</topology>
    </subcellularLocation>
</comment>
<gene>
    <name evidence="16" type="primary">fyuA_2</name>
    <name evidence="16" type="ORF">DSM104635_00381</name>
</gene>
<keyword evidence="5 11" id="KW-0812">Transmembrane</keyword>
<dbReference type="Pfam" id="PF07715">
    <property type="entry name" value="Plug"/>
    <property type="match status" value="1"/>
</dbReference>
<name>A0A6I6MGW2_9CAUL</name>